<proteinExistence type="predicted"/>
<reference evidence="3 4" key="1">
    <citation type="submission" date="2018-12" db="EMBL/GenBank/DDBJ databases">
        <authorList>
            <person name="Li F."/>
        </authorList>
    </citation>
    <scope>NUCLEOTIDE SEQUENCE [LARGE SCALE GENOMIC DNA]</scope>
    <source>
        <strain evidence="3 4">EGI 6500705</strain>
    </source>
</reference>
<dbReference type="PANTHER" id="PTHR12993">
    <property type="entry name" value="N-ACETYLGLUCOSAMINYL-PHOSPHATIDYLINOSITOL DE-N-ACETYLASE-RELATED"/>
    <property type="match status" value="1"/>
</dbReference>
<gene>
    <name evidence="3" type="ORF">ELQ94_13520</name>
</gene>
<comment type="caution">
    <text evidence="3">The sequence shown here is derived from an EMBL/GenBank/DDBJ whole genome shotgun (WGS) entry which is preliminary data.</text>
</comment>
<evidence type="ECO:0000313" key="3">
    <source>
        <dbReference type="EMBL" id="RUQ98048.1"/>
    </source>
</evidence>
<evidence type="ECO:0000313" key="4">
    <source>
        <dbReference type="Proteomes" id="UP000274909"/>
    </source>
</evidence>
<dbReference type="AlphaFoldDB" id="A0A433JNV0"/>
<dbReference type="OrthoDB" id="158614at2"/>
<dbReference type="PANTHER" id="PTHR12993:SF26">
    <property type="entry name" value="1D-MYO-INOSITOL 2-ACETAMIDO-2-DEOXY-ALPHA-D-GLUCOPYRANOSIDE DEACETYLASE"/>
    <property type="match status" value="1"/>
</dbReference>
<keyword evidence="1" id="KW-0862">Zinc</keyword>
<dbReference type="InterPro" id="IPR003737">
    <property type="entry name" value="GlcNAc_PI_deacetylase-related"/>
</dbReference>
<accession>A0A433JNV0</accession>
<dbReference type="Gene3D" id="3.40.50.10320">
    <property type="entry name" value="LmbE-like"/>
    <property type="match status" value="1"/>
</dbReference>
<dbReference type="Pfam" id="PF02585">
    <property type="entry name" value="PIG-L"/>
    <property type="match status" value="1"/>
</dbReference>
<dbReference type="EMBL" id="RZGZ01000004">
    <property type="protein sequence ID" value="RUQ98048.1"/>
    <property type="molecule type" value="Genomic_DNA"/>
</dbReference>
<dbReference type="GO" id="GO:0016137">
    <property type="term" value="P:glycoside metabolic process"/>
    <property type="evidence" value="ECO:0007669"/>
    <property type="project" value="UniProtKB-ARBA"/>
</dbReference>
<dbReference type="SUPFAM" id="SSF102588">
    <property type="entry name" value="LmbE-like"/>
    <property type="match status" value="1"/>
</dbReference>
<feature type="region of interest" description="Disordered" evidence="2">
    <location>
        <begin position="244"/>
        <end position="266"/>
    </location>
</feature>
<keyword evidence="4" id="KW-1185">Reference proteome</keyword>
<sequence>MGPLGRRTGPVLPRTLRDGGTVSLLDDIGTALVVHAHPDDETIASGGLLAELRARGVRVVLVTATRGERGEIVPGTLDPALDETELAAAREAELHGALSAIGVDEHAWLGTAPARAAGLRDRRYRDSGMEWVRPGLAGPAADAGPDAFAETSVDEQVADLLALAENVCPDAVIGYGPDGGYGHPDHVRAHVIAAAVARSVGVPFLELAHDRDPGVEWFDLEHRRTAMTDALRHHRSQVTVDGSELVHSGGQRQAIEPSVGLRPSGR</sequence>
<evidence type="ECO:0000256" key="2">
    <source>
        <dbReference type="SAM" id="MobiDB-lite"/>
    </source>
</evidence>
<evidence type="ECO:0000256" key="1">
    <source>
        <dbReference type="ARBA" id="ARBA00022833"/>
    </source>
</evidence>
<dbReference type="InterPro" id="IPR024078">
    <property type="entry name" value="LmbE-like_dom_sf"/>
</dbReference>
<dbReference type="GO" id="GO:0016811">
    <property type="term" value="F:hydrolase activity, acting on carbon-nitrogen (but not peptide) bonds, in linear amides"/>
    <property type="evidence" value="ECO:0007669"/>
    <property type="project" value="TreeGrafter"/>
</dbReference>
<name>A0A433JNV0_9MICO</name>
<organism evidence="3 4">
    <name type="scientific">Labedella endophytica</name>
    <dbReference type="NCBI Taxonomy" id="1523160"/>
    <lineage>
        <taxon>Bacteria</taxon>
        <taxon>Bacillati</taxon>
        <taxon>Actinomycetota</taxon>
        <taxon>Actinomycetes</taxon>
        <taxon>Micrococcales</taxon>
        <taxon>Microbacteriaceae</taxon>
        <taxon>Labedella</taxon>
    </lineage>
</organism>
<protein>
    <submittedName>
        <fullName evidence="3">GlcNAc-PI de-N-acetylase</fullName>
    </submittedName>
</protein>
<dbReference type="Proteomes" id="UP000274909">
    <property type="component" value="Unassembled WGS sequence"/>
</dbReference>